<dbReference type="InterPro" id="IPR011991">
    <property type="entry name" value="ArsR-like_HTH"/>
</dbReference>
<dbReference type="RefSeq" id="WP_276112661.1">
    <property type="nucleotide sequence ID" value="NZ_JARJBB010000041.1"/>
</dbReference>
<dbReference type="Pfam" id="PF12840">
    <property type="entry name" value="HTH_20"/>
    <property type="match status" value="1"/>
</dbReference>
<reference evidence="1 2" key="1">
    <citation type="submission" date="2023-03" db="EMBL/GenBank/DDBJ databases">
        <title>Draft genome sequence of Streptomyces sp. K1PA1 isolated from peat swamp forest in Thailand.</title>
        <authorList>
            <person name="Klaysubun C."/>
            <person name="Duangmal K."/>
        </authorList>
    </citation>
    <scope>NUCLEOTIDE SEQUENCE [LARGE SCALE GENOMIC DNA]</scope>
    <source>
        <strain evidence="1 2">K1PA1</strain>
    </source>
</reference>
<evidence type="ECO:0000313" key="1">
    <source>
        <dbReference type="EMBL" id="MDF3303118.1"/>
    </source>
</evidence>
<dbReference type="InterPro" id="IPR036390">
    <property type="entry name" value="WH_DNA-bd_sf"/>
</dbReference>
<dbReference type="EMBL" id="JARJBB010000041">
    <property type="protein sequence ID" value="MDF3303118.1"/>
    <property type="molecule type" value="Genomic_DNA"/>
</dbReference>
<name>A0ABT6AEN8_9ACTN</name>
<dbReference type="SUPFAM" id="SSF46785">
    <property type="entry name" value="Winged helix' DNA-binding domain"/>
    <property type="match status" value="1"/>
</dbReference>
<dbReference type="Gene3D" id="1.10.10.10">
    <property type="entry name" value="Winged helix-like DNA-binding domain superfamily/Winged helix DNA-binding domain"/>
    <property type="match status" value="1"/>
</dbReference>
<dbReference type="CDD" id="cd00090">
    <property type="entry name" value="HTH_ARSR"/>
    <property type="match status" value="1"/>
</dbReference>
<comment type="caution">
    <text evidence="1">The sequence shown here is derived from an EMBL/GenBank/DDBJ whole genome shotgun (WGS) entry which is preliminary data.</text>
</comment>
<organism evidence="1 2">
    <name type="scientific">Streptomyces tropicalis</name>
    <dbReference type="NCBI Taxonomy" id="3034234"/>
    <lineage>
        <taxon>Bacteria</taxon>
        <taxon>Bacillati</taxon>
        <taxon>Actinomycetota</taxon>
        <taxon>Actinomycetes</taxon>
        <taxon>Kitasatosporales</taxon>
        <taxon>Streptomycetaceae</taxon>
        <taxon>Streptomyces</taxon>
    </lineage>
</organism>
<sequence>MLSRARDFVASSSPIQSRPDAGIALAEHRTYVENLPRWGRSYPTDIKNLLARLSIAEQAGGFEHTLSVRQLAELMGSADSTAQLSNKRLQERGLLRQLDHGNESDSATWLLTRPLHVQDTDTRSEVGTVTAPPPRQMGRVPDSLVFAAIMAHDAFHYFAHGVTGARILAALDVTEGASVSELAQGCGHHPTTVRRRLRALEEDGLVVELEGLYYLSDLEISHHQLDAAAERAGTSGRAELRRSRHQQQREGFRLWTAARRQAASRGWMPTPSVPEQVQMAFQQGRPVPGWEGWNVSDPMRPVWIGNVA</sequence>
<keyword evidence="2" id="KW-1185">Reference proteome</keyword>
<dbReference type="Proteomes" id="UP001221150">
    <property type="component" value="Unassembled WGS sequence"/>
</dbReference>
<dbReference type="InterPro" id="IPR036388">
    <property type="entry name" value="WH-like_DNA-bd_sf"/>
</dbReference>
<accession>A0ABT6AEN8</accession>
<evidence type="ECO:0000313" key="2">
    <source>
        <dbReference type="Proteomes" id="UP001221150"/>
    </source>
</evidence>
<protein>
    <submittedName>
        <fullName evidence="1">MarR family transcriptional regulator</fullName>
    </submittedName>
</protein>
<gene>
    <name evidence="1" type="ORF">P3H78_31810</name>
</gene>
<proteinExistence type="predicted"/>